<dbReference type="RefSeq" id="XP_020111984.1">
    <property type="nucleotide sequence ID" value="XM_020256395.1"/>
</dbReference>
<gene>
    <name evidence="2" type="primary">LOC109726654</name>
</gene>
<evidence type="ECO:0000313" key="2">
    <source>
        <dbReference type="RefSeq" id="XP_020111984.1"/>
    </source>
</evidence>
<organism evidence="1 2">
    <name type="scientific">Ananas comosus</name>
    <name type="common">Pineapple</name>
    <name type="synonym">Ananas ananas</name>
    <dbReference type="NCBI Taxonomy" id="4615"/>
    <lineage>
        <taxon>Eukaryota</taxon>
        <taxon>Viridiplantae</taxon>
        <taxon>Streptophyta</taxon>
        <taxon>Embryophyta</taxon>
        <taxon>Tracheophyta</taxon>
        <taxon>Spermatophyta</taxon>
        <taxon>Magnoliopsida</taxon>
        <taxon>Liliopsida</taxon>
        <taxon>Poales</taxon>
        <taxon>Bromeliaceae</taxon>
        <taxon>Bromelioideae</taxon>
        <taxon>Ananas</taxon>
    </lineage>
</organism>
<dbReference type="Proteomes" id="UP000515123">
    <property type="component" value="Linkage group 21"/>
</dbReference>
<reference evidence="2" key="2">
    <citation type="submission" date="2025-08" db="UniProtKB">
        <authorList>
            <consortium name="RefSeq"/>
        </authorList>
    </citation>
    <scope>IDENTIFICATION</scope>
    <source>
        <tissue evidence="2">Leaf</tissue>
    </source>
</reference>
<reference evidence="1" key="1">
    <citation type="journal article" date="2015" name="Nat. Genet.">
        <title>The pineapple genome and the evolution of CAM photosynthesis.</title>
        <authorList>
            <person name="Ming R."/>
            <person name="VanBuren R."/>
            <person name="Wai C.M."/>
            <person name="Tang H."/>
            <person name="Schatz M.C."/>
            <person name="Bowers J.E."/>
            <person name="Lyons E."/>
            <person name="Wang M.L."/>
            <person name="Chen J."/>
            <person name="Biggers E."/>
            <person name="Zhang J."/>
            <person name="Huang L."/>
            <person name="Zhang L."/>
            <person name="Miao W."/>
            <person name="Zhang J."/>
            <person name="Ye Z."/>
            <person name="Miao C."/>
            <person name="Lin Z."/>
            <person name="Wang H."/>
            <person name="Zhou H."/>
            <person name="Yim W.C."/>
            <person name="Priest H.D."/>
            <person name="Zheng C."/>
            <person name="Woodhouse M."/>
            <person name="Edger P.P."/>
            <person name="Guyot R."/>
            <person name="Guo H.B."/>
            <person name="Guo H."/>
            <person name="Zheng G."/>
            <person name="Singh R."/>
            <person name="Sharma A."/>
            <person name="Min X."/>
            <person name="Zheng Y."/>
            <person name="Lee H."/>
            <person name="Gurtowski J."/>
            <person name="Sedlazeck F.J."/>
            <person name="Harkess A."/>
            <person name="McKain M.R."/>
            <person name="Liao Z."/>
            <person name="Fang J."/>
            <person name="Liu J."/>
            <person name="Zhang X."/>
            <person name="Zhang Q."/>
            <person name="Hu W."/>
            <person name="Qin Y."/>
            <person name="Wang K."/>
            <person name="Chen L.Y."/>
            <person name="Shirley N."/>
            <person name="Lin Y.R."/>
            <person name="Liu L.Y."/>
            <person name="Hernandez A.G."/>
            <person name="Wright C.L."/>
            <person name="Bulone V."/>
            <person name="Tuskan G.A."/>
            <person name="Heath K."/>
            <person name="Zee F."/>
            <person name="Moore P.H."/>
            <person name="Sunkar R."/>
            <person name="Leebens-Mack J.H."/>
            <person name="Mockler T."/>
            <person name="Bennetzen J.L."/>
            <person name="Freeling M."/>
            <person name="Sankoff D."/>
            <person name="Paterson A.H."/>
            <person name="Zhu X."/>
            <person name="Yang X."/>
            <person name="Smith J.A."/>
            <person name="Cushman J.C."/>
            <person name="Paull R.E."/>
            <person name="Yu Q."/>
        </authorList>
    </citation>
    <scope>NUCLEOTIDE SEQUENCE [LARGE SCALE GENOMIC DNA]</scope>
    <source>
        <strain evidence="1">cv. F153</strain>
    </source>
</reference>
<dbReference type="OrthoDB" id="1927690at2759"/>
<dbReference type="GeneID" id="109726654"/>
<dbReference type="AlphaFoldDB" id="A0A6P5GVR7"/>
<sequence>MAETLTLTLTPAEGFDADPIDLGAIRSRFEELSQRRIHGVGSCDSSSSELGKSLEACAFEFQAKIKQIESENSDIAALGSGDLDAYVERMKKEISSVEEENSKISAEISGLTDMADRDLAQLDGDLEALACSLKFIDSGALGSLQSGLPDGRLVPGDLCESQVDYKFELFTNLQALELDQQIEKSKSNVNVLQSLDYALKRVEAIGQVEYMLSEVKIIEFEHNCIRLFVKMSIPTSDGLVLGRKLDCAIEPCISDHELLIEVMDQTMELKSVEIFPDDVYIEGLIDMVKSSRDFISSITSSLGWFVRQVQHRILLCNLRRLLVKDANKSRHSFEYSDRDETVTAHLVGGIDAFIKISLDWPLSSSGLKLISIKSSDKQSKSISLSFLCKVKELSNSLDLQTRLHLVRFVDAIEEILVREMQSELHSK</sequence>
<keyword evidence="1" id="KW-1185">Reference proteome</keyword>
<protein>
    <submittedName>
        <fullName evidence="2">Uncharacterized protein LOC109726654 isoform X1</fullName>
    </submittedName>
</protein>
<evidence type="ECO:0000313" key="1">
    <source>
        <dbReference type="Proteomes" id="UP000515123"/>
    </source>
</evidence>
<dbReference type="PANTHER" id="PTHR36037:SF1">
    <property type="entry name" value="RNA-DIRECTED DNA POLYMERASE (REVERSE TRANSCRIPTASE)-RELATED FAMILY PROTEIN"/>
    <property type="match status" value="1"/>
</dbReference>
<dbReference type="PANTHER" id="PTHR36037">
    <property type="entry name" value="RNA-DIRECTED DNA POLYMERASE (REVERSE TRANSCRIPTASE)-RELATED FAMILY PROTEIN"/>
    <property type="match status" value="1"/>
</dbReference>
<name>A0A6P5GVR7_ANACO</name>
<proteinExistence type="predicted"/>
<accession>A0A6P5GVR7</accession>